<dbReference type="PATRIC" id="fig|1619131.3.peg.352"/>
<protein>
    <submittedName>
        <fullName evidence="1">Polymerase III, delta prime subunit protein</fullName>
    </submittedName>
</protein>
<dbReference type="AlphaFoldDB" id="A0A0G0W2D8"/>
<dbReference type="PANTHER" id="PTHR11669">
    <property type="entry name" value="REPLICATION FACTOR C / DNA POLYMERASE III GAMMA-TAU SUBUNIT"/>
    <property type="match status" value="1"/>
</dbReference>
<gene>
    <name evidence="1" type="ORF">UU59_C0013G0014</name>
</gene>
<dbReference type="Proteomes" id="UP000034544">
    <property type="component" value="Unassembled WGS sequence"/>
</dbReference>
<sequence length="243" mass="27369">MSAILLSTAARKRHNGKLGTLLFIKYNLPMGKAVLIYGGTFKDRVETLRKQGVLHIENQGDPDLLIVEKEEGKKSVGIAASRGLKKFLQEKPLSKEKKTVIVANAELMTPEAQNALLKILEEPPEYAEIFLLSKTENSLLETVISRCVRKRAFPSEELEKEDSGIRKILLMNPGERLDKAKEISESEKEETVEVMETWVRELHLSNPGRTSAIQIKKILQTKKALEETNVNQRLSIEALLLDL</sequence>
<dbReference type="Gene3D" id="3.40.50.300">
    <property type="entry name" value="P-loop containing nucleotide triphosphate hydrolases"/>
    <property type="match status" value="1"/>
</dbReference>
<proteinExistence type="predicted"/>
<evidence type="ECO:0000313" key="2">
    <source>
        <dbReference type="Proteomes" id="UP000034544"/>
    </source>
</evidence>
<dbReference type="Pfam" id="PF13177">
    <property type="entry name" value="DNA_pol3_delta2"/>
    <property type="match status" value="1"/>
</dbReference>
<comment type="caution">
    <text evidence="1">The sequence shown here is derived from an EMBL/GenBank/DDBJ whole genome shotgun (WGS) entry which is preliminary data.</text>
</comment>
<dbReference type="InterPro" id="IPR027417">
    <property type="entry name" value="P-loop_NTPase"/>
</dbReference>
<dbReference type="InterPro" id="IPR050238">
    <property type="entry name" value="DNA_Rep/Repair_Clamp_Loader"/>
</dbReference>
<name>A0A0G0W2D8_UNCKA</name>
<organism evidence="1 2">
    <name type="scientific">candidate division WWE3 bacterium GW2011_GWE1_41_27</name>
    <dbReference type="NCBI Taxonomy" id="1619131"/>
    <lineage>
        <taxon>Bacteria</taxon>
        <taxon>Katanobacteria</taxon>
    </lineage>
</organism>
<dbReference type="SUPFAM" id="SSF52540">
    <property type="entry name" value="P-loop containing nucleoside triphosphate hydrolases"/>
    <property type="match status" value="1"/>
</dbReference>
<dbReference type="EMBL" id="LCBF01000013">
    <property type="protein sequence ID" value="KKS07105.1"/>
    <property type="molecule type" value="Genomic_DNA"/>
</dbReference>
<evidence type="ECO:0000313" key="1">
    <source>
        <dbReference type="EMBL" id="KKS07105.1"/>
    </source>
</evidence>
<reference evidence="1 2" key="1">
    <citation type="journal article" date="2015" name="Nature">
        <title>rRNA introns, odd ribosomes, and small enigmatic genomes across a large radiation of phyla.</title>
        <authorList>
            <person name="Brown C.T."/>
            <person name="Hug L.A."/>
            <person name="Thomas B.C."/>
            <person name="Sharon I."/>
            <person name="Castelle C.J."/>
            <person name="Singh A."/>
            <person name="Wilkins M.J."/>
            <person name="Williams K.H."/>
            <person name="Banfield J.F."/>
        </authorList>
    </citation>
    <scope>NUCLEOTIDE SEQUENCE [LARGE SCALE GENOMIC DNA]</scope>
</reference>
<dbReference type="GO" id="GO:0006261">
    <property type="term" value="P:DNA-templated DNA replication"/>
    <property type="evidence" value="ECO:0007669"/>
    <property type="project" value="TreeGrafter"/>
</dbReference>
<dbReference type="PANTHER" id="PTHR11669:SF8">
    <property type="entry name" value="DNA POLYMERASE III SUBUNIT DELTA"/>
    <property type="match status" value="1"/>
</dbReference>
<accession>A0A0G0W2D8</accession>